<dbReference type="InterPro" id="IPR011460">
    <property type="entry name" value="Lcl_C"/>
</dbReference>
<gene>
    <name evidence="2" type="ORF">EBQ24_04410</name>
</gene>
<dbReference type="Proteomes" id="UP000281171">
    <property type="component" value="Unassembled WGS sequence"/>
</dbReference>
<organism evidence="2 3">
    <name type="scientific">Allofranklinella schreckenbergeri</name>
    <dbReference type="NCBI Taxonomy" id="1076744"/>
    <lineage>
        <taxon>Bacteria</taxon>
        <taxon>Pseudomonadati</taxon>
        <taxon>Pseudomonadota</taxon>
        <taxon>Betaproteobacteria</taxon>
        <taxon>Burkholderiales</taxon>
        <taxon>Comamonadaceae</taxon>
        <taxon>Allofranklinella</taxon>
    </lineage>
</organism>
<proteinExistence type="predicted"/>
<dbReference type="PANTHER" id="PTHR35812">
    <property type="entry name" value="LIPOPROTEIN"/>
    <property type="match status" value="1"/>
</dbReference>
<feature type="domain" description="Lcl C-terminal" evidence="1">
    <location>
        <begin position="355"/>
        <end position="487"/>
    </location>
</feature>
<evidence type="ECO:0000259" key="1">
    <source>
        <dbReference type="Pfam" id="PF07603"/>
    </source>
</evidence>
<accession>A0A3M6R5U5</accession>
<protein>
    <submittedName>
        <fullName evidence="2">DUF1566 domain-containing protein</fullName>
    </submittedName>
</protein>
<evidence type="ECO:0000313" key="2">
    <source>
        <dbReference type="EMBL" id="RMX10585.1"/>
    </source>
</evidence>
<evidence type="ECO:0000313" key="3">
    <source>
        <dbReference type="Proteomes" id="UP000281171"/>
    </source>
</evidence>
<sequence length="490" mass="54246">MHFPIVSLARPAALYSAAGFFRFWRGPARGLAHVARLHMPAAYSPCFLPPTCNQVKEAFTMQSTPRQRSVRWLTQTALAAMLALSAQAPASASNDALPPALQSVQELYLAFYQRPGDPAGMLYWADVASRDFRAVLTEFSGAREAGRLYGPINAQTIGSVIDKIYLALFGAAPDAAGRQYYIDNFNNGRFTATDLAYSILKGAQDGVRPDLTAVRNKLIAANRFVRALDPEMDGRNLQATYNADDEITVRAWMVQVTASRLYTSAQVRDFIVNQVAAPGDPIRVGTPTPPQDMAPKLPHTGVTDQQCLQVGTDARVPCNSAQAIALSGAGNQDGMRAHINPMSYSEVPGYDRTECVKDNVTGLIWEGKVNIPGHLRHFELRYTNQGDGSAGDVSEYIQHVVNAKGLCGFHDWRLPTAEELHGLVDYSKSRWKVHINREWFPHTQRERYWTSDAQSRDPSNTAWYINFNDGDVNDDSRSFSYAVRLVRSGR</sequence>
<reference evidence="2 3" key="1">
    <citation type="submission" date="2018-10" db="EMBL/GenBank/DDBJ databases">
        <title>Comamonadaceae CDC group NO-1 genome sequencing and assembly.</title>
        <authorList>
            <person name="Bernier A.-M."/>
            <person name="Bernard K."/>
        </authorList>
    </citation>
    <scope>NUCLEOTIDE SEQUENCE [LARGE SCALE GENOMIC DNA]</scope>
    <source>
        <strain evidence="2 3">NML180581</strain>
    </source>
</reference>
<dbReference type="Pfam" id="PF07603">
    <property type="entry name" value="Lcl_C"/>
    <property type="match status" value="1"/>
</dbReference>
<dbReference type="EMBL" id="RDQK01000008">
    <property type="protein sequence ID" value="RMX10585.1"/>
    <property type="molecule type" value="Genomic_DNA"/>
</dbReference>
<dbReference type="AlphaFoldDB" id="A0A3M6R5U5"/>
<dbReference type="PANTHER" id="PTHR35812:SF1">
    <property type="entry name" value="LIPOPROTEIN"/>
    <property type="match status" value="1"/>
</dbReference>
<comment type="caution">
    <text evidence="2">The sequence shown here is derived from an EMBL/GenBank/DDBJ whole genome shotgun (WGS) entry which is preliminary data.</text>
</comment>
<name>A0A3M6R5U5_9BURK</name>